<dbReference type="RefSeq" id="WP_175172431.1">
    <property type="nucleotide sequence ID" value="NZ_CADIJX010000001.1"/>
</dbReference>
<protein>
    <recommendedName>
        <fullName evidence="6">Lysozyme</fullName>
        <ecNumber evidence="6">3.2.1.17</ecNumber>
    </recommendedName>
</protein>
<name>A0A6S6ZGD5_9BURK</name>
<evidence type="ECO:0000256" key="3">
    <source>
        <dbReference type="ARBA" id="ARBA00022638"/>
    </source>
</evidence>
<dbReference type="GO" id="GO:0009253">
    <property type="term" value="P:peptidoglycan catabolic process"/>
    <property type="evidence" value="ECO:0007669"/>
    <property type="project" value="InterPro"/>
</dbReference>
<evidence type="ECO:0000313" key="8">
    <source>
        <dbReference type="Proteomes" id="UP000494108"/>
    </source>
</evidence>
<evidence type="ECO:0000313" key="7">
    <source>
        <dbReference type="EMBL" id="CAB3624747.1"/>
    </source>
</evidence>
<evidence type="ECO:0000256" key="1">
    <source>
        <dbReference type="ARBA" id="ARBA00000632"/>
    </source>
</evidence>
<dbReference type="Gene3D" id="1.10.530.40">
    <property type="match status" value="1"/>
</dbReference>
<dbReference type="GO" id="GO:0031640">
    <property type="term" value="P:killing of cells of another organism"/>
    <property type="evidence" value="ECO:0007669"/>
    <property type="project" value="UniProtKB-KW"/>
</dbReference>
<dbReference type="InterPro" id="IPR034690">
    <property type="entry name" value="Endolysin_T4_type"/>
</dbReference>
<dbReference type="EC" id="3.2.1.17" evidence="6"/>
<keyword evidence="5 6" id="KW-0326">Glycosidase</keyword>
<dbReference type="HAMAP" id="MF_04110">
    <property type="entry name" value="ENDOLYSIN_T4"/>
    <property type="match status" value="1"/>
</dbReference>
<dbReference type="CDD" id="cd16900">
    <property type="entry name" value="endolysin_R21-like"/>
    <property type="match status" value="1"/>
</dbReference>
<sequence length="167" mass="17563">MKTGTKRTLQGTVGAGAAAILLSIVPKFEGVILRGYKDPIGIVTACAGHTKTAVLGRPYTPEECTVLLDQDLVEHAQGVLACTPGLAGHTNQTAAAVSFAYNVGVGAYCRSMTARRFNAGQWAGACKAMNQADSGKPQWVWADGKMLPGLVTRRAAERALCETDMPK</sequence>
<organism evidence="7 8">
    <name type="scientific">Achromobacter pestifer</name>
    <dbReference type="NCBI Taxonomy" id="1353889"/>
    <lineage>
        <taxon>Bacteria</taxon>
        <taxon>Pseudomonadati</taxon>
        <taxon>Pseudomonadota</taxon>
        <taxon>Betaproteobacteria</taxon>
        <taxon>Burkholderiales</taxon>
        <taxon>Alcaligenaceae</taxon>
        <taxon>Achromobacter</taxon>
    </lineage>
</organism>
<reference evidence="7 8" key="1">
    <citation type="submission" date="2020-04" db="EMBL/GenBank/DDBJ databases">
        <authorList>
            <person name="De Canck E."/>
        </authorList>
    </citation>
    <scope>NUCLEOTIDE SEQUENCE [LARGE SCALE GENOMIC DNA]</scope>
    <source>
        <strain evidence="7 8">LMG 3431</strain>
    </source>
</reference>
<accession>A0A6S6ZGD5</accession>
<dbReference type="EMBL" id="CADIJX010000001">
    <property type="protein sequence ID" value="CAB3624747.1"/>
    <property type="molecule type" value="Genomic_DNA"/>
</dbReference>
<dbReference type="SUPFAM" id="SSF53955">
    <property type="entry name" value="Lysozyme-like"/>
    <property type="match status" value="1"/>
</dbReference>
<keyword evidence="3 6" id="KW-0081">Bacteriolytic enzyme</keyword>
<dbReference type="GO" id="GO:0003796">
    <property type="term" value="F:lysozyme activity"/>
    <property type="evidence" value="ECO:0007669"/>
    <property type="project" value="UniProtKB-EC"/>
</dbReference>
<dbReference type="GO" id="GO:0042742">
    <property type="term" value="P:defense response to bacterium"/>
    <property type="evidence" value="ECO:0007669"/>
    <property type="project" value="UniProtKB-KW"/>
</dbReference>
<dbReference type="InterPro" id="IPR023346">
    <property type="entry name" value="Lysozyme-like_dom_sf"/>
</dbReference>
<dbReference type="AlphaFoldDB" id="A0A6S6ZGD5"/>
<keyword evidence="8" id="KW-1185">Reference proteome</keyword>
<evidence type="ECO:0000256" key="4">
    <source>
        <dbReference type="ARBA" id="ARBA00022801"/>
    </source>
</evidence>
<dbReference type="Proteomes" id="UP000494108">
    <property type="component" value="Unassembled WGS sequence"/>
</dbReference>
<evidence type="ECO:0000256" key="6">
    <source>
        <dbReference type="RuleBase" id="RU003788"/>
    </source>
</evidence>
<dbReference type="PANTHER" id="PTHR38107">
    <property type="match status" value="1"/>
</dbReference>
<dbReference type="InterPro" id="IPR023347">
    <property type="entry name" value="Lysozyme_dom_sf"/>
</dbReference>
<dbReference type="InterPro" id="IPR051018">
    <property type="entry name" value="Bacteriophage_GH24"/>
</dbReference>
<evidence type="ECO:0000256" key="5">
    <source>
        <dbReference type="ARBA" id="ARBA00023295"/>
    </source>
</evidence>
<dbReference type="InterPro" id="IPR002196">
    <property type="entry name" value="Glyco_hydro_24"/>
</dbReference>
<proteinExistence type="inferred from homology"/>
<gene>
    <name evidence="7" type="primary">rrrD</name>
    <name evidence="7" type="ORF">LMG3431_00061</name>
</gene>
<keyword evidence="4 6" id="KW-0378">Hydrolase</keyword>
<dbReference type="GO" id="GO:0016998">
    <property type="term" value="P:cell wall macromolecule catabolic process"/>
    <property type="evidence" value="ECO:0007669"/>
    <property type="project" value="InterPro"/>
</dbReference>
<comment type="catalytic activity">
    <reaction evidence="1 6">
        <text>Hydrolysis of (1-&gt;4)-beta-linkages between N-acetylmuramic acid and N-acetyl-D-glucosamine residues in a peptidoglycan and between N-acetyl-D-glucosamine residues in chitodextrins.</text>
        <dbReference type="EC" id="3.2.1.17"/>
    </reaction>
</comment>
<dbReference type="PANTHER" id="PTHR38107:SF3">
    <property type="entry name" value="LYSOZYME RRRD-RELATED"/>
    <property type="match status" value="1"/>
</dbReference>
<keyword evidence="2 6" id="KW-0929">Antimicrobial</keyword>
<comment type="similarity">
    <text evidence="6">Belongs to the glycosyl hydrolase 24 family.</text>
</comment>
<evidence type="ECO:0000256" key="2">
    <source>
        <dbReference type="ARBA" id="ARBA00022529"/>
    </source>
</evidence>
<dbReference type="Pfam" id="PF00959">
    <property type="entry name" value="Phage_lysozyme"/>
    <property type="match status" value="1"/>
</dbReference>